<accession>A0A1R1YRL4</accession>
<dbReference type="AlphaFoldDB" id="A0A1R1YRL4"/>
<comment type="caution">
    <text evidence="1">The sequence shown here is derived from an EMBL/GenBank/DDBJ whole genome shotgun (WGS) entry which is preliminary data.</text>
</comment>
<proteinExistence type="predicted"/>
<sequence length="87" mass="10300">MVYTIKDRVSVENSYFERGINKWRVLFTKKSTQNKYTVYYCVNFKINGCKGDLKVVNKENGVVETFITNNHSEDCYVEKKKSEKEEI</sequence>
<dbReference type="EMBL" id="LSSM01000259">
    <property type="protein sequence ID" value="OMJ29527.1"/>
    <property type="molecule type" value="Genomic_DNA"/>
</dbReference>
<dbReference type="Proteomes" id="UP000187429">
    <property type="component" value="Unassembled WGS sequence"/>
</dbReference>
<protein>
    <submittedName>
        <fullName evidence="1">Uncharacterized protein</fullName>
    </submittedName>
</protein>
<reference evidence="2" key="1">
    <citation type="submission" date="2017-01" db="EMBL/GenBank/DDBJ databases">
        <authorList>
            <person name="Wang Y."/>
            <person name="White M."/>
            <person name="Kvist S."/>
            <person name="Moncalvo J.-M."/>
        </authorList>
    </citation>
    <scope>NUCLEOTIDE SEQUENCE [LARGE SCALE GENOMIC DNA]</scope>
    <source>
        <strain evidence="2">ID-206-W2</strain>
    </source>
</reference>
<gene>
    <name evidence="1" type="ORF">AYI69_g971</name>
</gene>
<evidence type="ECO:0000313" key="1">
    <source>
        <dbReference type="EMBL" id="OMJ29527.1"/>
    </source>
</evidence>
<organism evidence="1 2">
    <name type="scientific">Smittium culicis</name>
    <dbReference type="NCBI Taxonomy" id="133412"/>
    <lineage>
        <taxon>Eukaryota</taxon>
        <taxon>Fungi</taxon>
        <taxon>Fungi incertae sedis</taxon>
        <taxon>Zoopagomycota</taxon>
        <taxon>Kickxellomycotina</taxon>
        <taxon>Harpellomycetes</taxon>
        <taxon>Harpellales</taxon>
        <taxon>Legeriomycetaceae</taxon>
        <taxon>Smittium</taxon>
    </lineage>
</organism>
<name>A0A1R1YRL4_9FUNG</name>
<evidence type="ECO:0000313" key="2">
    <source>
        <dbReference type="Proteomes" id="UP000187429"/>
    </source>
</evidence>
<keyword evidence="2" id="KW-1185">Reference proteome</keyword>